<gene>
    <name evidence="1" type="ORF">THAPSDRAFT_6132</name>
</gene>
<dbReference type="GeneID" id="7443605"/>
<reference evidence="1 2" key="2">
    <citation type="journal article" date="2008" name="Nature">
        <title>The Phaeodactylum genome reveals the evolutionary history of diatom genomes.</title>
        <authorList>
            <person name="Bowler C."/>
            <person name="Allen A.E."/>
            <person name="Badger J.H."/>
            <person name="Grimwood J."/>
            <person name="Jabbari K."/>
            <person name="Kuo A."/>
            <person name="Maheswari U."/>
            <person name="Martens C."/>
            <person name="Maumus F."/>
            <person name="Otillar R.P."/>
            <person name="Rayko E."/>
            <person name="Salamov A."/>
            <person name="Vandepoele K."/>
            <person name="Beszteri B."/>
            <person name="Gruber A."/>
            <person name="Heijde M."/>
            <person name="Katinka M."/>
            <person name="Mock T."/>
            <person name="Valentin K."/>
            <person name="Verret F."/>
            <person name="Berges J.A."/>
            <person name="Brownlee C."/>
            <person name="Cadoret J.P."/>
            <person name="Chiovitti A."/>
            <person name="Choi C.J."/>
            <person name="Coesel S."/>
            <person name="De Martino A."/>
            <person name="Detter J.C."/>
            <person name="Durkin C."/>
            <person name="Falciatore A."/>
            <person name="Fournet J."/>
            <person name="Haruta M."/>
            <person name="Huysman M.J."/>
            <person name="Jenkins B.D."/>
            <person name="Jiroutova K."/>
            <person name="Jorgensen R.E."/>
            <person name="Joubert Y."/>
            <person name="Kaplan A."/>
            <person name="Kroger N."/>
            <person name="Kroth P.G."/>
            <person name="La Roche J."/>
            <person name="Lindquist E."/>
            <person name="Lommer M."/>
            <person name="Martin-Jezequel V."/>
            <person name="Lopez P.J."/>
            <person name="Lucas S."/>
            <person name="Mangogna M."/>
            <person name="McGinnis K."/>
            <person name="Medlin L.K."/>
            <person name="Montsant A."/>
            <person name="Oudot-Le Secq M.P."/>
            <person name="Napoli C."/>
            <person name="Obornik M."/>
            <person name="Parker M.S."/>
            <person name="Petit J.L."/>
            <person name="Porcel B.M."/>
            <person name="Poulsen N."/>
            <person name="Robison M."/>
            <person name="Rychlewski L."/>
            <person name="Rynearson T.A."/>
            <person name="Schmutz J."/>
            <person name="Shapiro H."/>
            <person name="Siaut M."/>
            <person name="Stanley M."/>
            <person name="Sussman M.R."/>
            <person name="Taylor A.R."/>
            <person name="Vardi A."/>
            <person name="von Dassow P."/>
            <person name="Vyverman W."/>
            <person name="Willis A."/>
            <person name="Wyrwicz L.S."/>
            <person name="Rokhsar D.S."/>
            <person name="Weissenbach J."/>
            <person name="Armbrust E.V."/>
            <person name="Green B.R."/>
            <person name="Van de Peer Y."/>
            <person name="Grigoriev I.V."/>
        </authorList>
    </citation>
    <scope>NUCLEOTIDE SEQUENCE [LARGE SCALE GENOMIC DNA]</scope>
    <source>
        <strain evidence="1 2">CCMP1335</strain>
    </source>
</reference>
<proteinExistence type="predicted"/>
<dbReference type="KEGG" id="tps:THAPSDRAFT_6132"/>
<keyword evidence="2" id="KW-1185">Reference proteome</keyword>
<dbReference type="eggNOG" id="ENOG502T63A">
    <property type="taxonomic scope" value="Eukaryota"/>
</dbReference>
<dbReference type="RefSeq" id="XP_002291428.1">
    <property type="nucleotide sequence ID" value="XM_002291392.1"/>
</dbReference>
<dbReference type="AlphaFoldDB" id="B8C5N1"/>
<dbReference type="PaxDb" id="35128-Thaps6132"/>
<accession>B8C5N1</accession>
<protein>
    <submittedName>
        <fullName evidence="1">Uncharacterized protein</fullName>
    </submittedName>
</protein>
<evidence type="ECO:0000313" key="2">
    <source>
        <dbReference type="Proteomes" id="UP000001449"/>
    </source>
</evidence>
<evidence type="ECO:0000313" key="1">
    <source>
        <dbReference type="EMBL" id="EED91535.1"/>
    </source>
</evidence>
<dbReference type="EMBL" id="CM000643">
    <property type="protein sequence ID" value="EED91535.1"/>
    <property type="molecule type" value="Genomic_DNA"/>
</dbReference>
<organism evidence="1 2">
    <name type="scientific">Thalassiosira pseudonana</name>
    <name type="common">Marine diatom</name>
    <name type="synonym">Cyclotella nana</name>
    <dbReference type="NCBI Taxonomy" id="35128"/>
    <lineage>
        <taxon>Eukaryota</taxon>
        <taxon>Sar</taxon>
        <taxon>Stramenopiles</taxon>
        <taxon>Ochrophyta</taxon>
        <taxon>Bacillariophyta</taxon>
        <taxon>Coscinodiscophyceae</taxon>
        <taxon>Thalassiosirophycidae</taxon>
        <taxon>Thalassiosirales</taxon>
        <taxon>Thalassiosiraceae</taxon>
        <taxon>Thalassiosira</taxon>
    </lineage>
</organism>
<sequence>MQGQGTLVNLARSRLKLLEVICLPSIQKQSILNGDTLEMIYNHTKWGEEVGKLNGRMSSVDPNFLWIIKVDPNLDEAVLNELKLILEPVKQFTLVVGSNVNYGIGVKSGGWRDGKEGQEILDSFKDGRVSFPSDNNADAALQMIFRAHEARSDRVVLETRLDADDAINLEYFAVLHYTALKNLVDQRTSHFVANDDEFEQGDDDEVAETSQQTARWMYWCPHRHVQWSPSSDFYDPNDDPGILSIFESPSICVTPGLTLGFAVGTEEANVPRYEHTKIYWEITVNHNNEGQEVADEAEIDRHDCGLYPSSRCAVFVENPKVSAFRSRAMTSAGMHMMEEMGKPSMEIPATYEEMSHKLWNGLIEESFGIEPQKAKEASDFMMEIFVDTVRDNIRGQCTKGHSCKVSSLEKLQRTIDILEEEVGGIEIIR</sequence>
<reference evidence="1 2" key="1">
    <citation type="journal article" date="2004" name="Science">
        <title>The genome of the diatom Thalassiosira pseudonana: ecology, evolution, and metabolism.</title>
        <authorList>
            <person name="Armbrust E.V."/>
            <person name="Berges J.A."/>
            <person name="Bowler C."/>
            <person name="Green B.R."/>
            <person name="Martinez D."/>
            <person name="Putnam N.H."/>
            <person name="Zhou S."/>
            <person name="Allen A.E."/>
            <person name="Apt K.E."/>
            <person name="Bechner M."/>
            <person name="Brzezinski M.A."/>
            <person name="Chaal B.K."/>
            <person name="Chiovitti A."/>
            <person name="Davis A.K."/>
            <person name="Demarest M.S."/>
            <person name="Detter J.C."/>
            <person name="Glavina T."/>
            <person name="Goodstein D."/>
            <person name="Hadi M.Z."/>
            <person name="Hellsten U."/>
            <person name="Hildebrand M."/>
            <person name="Jenkins B.D."/>
            <person name="Jurka J."/>
            <person name="Kapitonov V.V."/>
            <person name="Kroger N."/>
            <person name="Lau W.W."/>
            <person name="Lane T.W."/>
            <person name="Larimer F.W."/>
            <person name="Lippmeier J.C."/>
            <person name="Lucas S."/>
            <person name="Medina M."/>
            <person name="Montsant A."/>
            <person name="Obornik M."/>
            <person name="Parker M.S."/>
            <person name="Palenik B."/>
            <person name="Pazour G.J."/>
            <person name="Richardson P.M."/>
            <person name="Rynearson T.A."/>
            <person name="Saito M.A."/>
            <person name="Schwartz D.C."/>
            <person name="Thamatrakoln K."/>
            <person name="Valentin K."/>
            <person name="Vardi A."/>
            <person name="Wilkerson F.P."/>
            <person name="Rokhsar D.S."/>
        </authorList>
    </citation>
    <scope>NUCLEOTIDE SEQUENCE [LARGE SCALE GENOMIC DNA]</scope>
    <source>
        <strain evidence="1 2">CCMP1335</strain>
    </source>
</reference>
<dbReference type="OMA" id="HDCGLYP"/>
<name>B8C5N1_THAPS</name>
<dbReference type="HOGENOM" id="CLU_640145_0_0_1"/>
<dbReference type="Proteomes" id="UP000001449">
    <property type="component" value="Chromosome 6"/>
</dbReference>
<dbReference type="InParanoid" id="B8C5N1"/>